<dbReference type="RefSeq" id="WP_066099289.1">
    <property type="nucleotide sequence ID" value="NZ_CP016027.1"/>
</dbReference>
<accession>A0A191ZGE7</accession>
<evidence type="ECO:0000256" key="2">
    <source>
        <dbReference type="ARBA" id="ARBA00009320"/>
    </source>
</evidence>
<evidence type="ECO:0000313" key="12">
    <source>
        <dbReference type="Proteomes" id="UP000078596"/>
    </source>
</evidence>
<dbReference type="InterPro" id="IPR001544">
    <property type="entry name" value="Aminotrans_IV"/>
</dbReference>
<evidence type="ECO:0000256" key="3">
    <source>
        <dbReference type="ARBA" id="ARBA00011738"/>
    </source>
</evidence>
<dbReference type="NCBIfam" id="TIGR03461">
    <property type="entry name" value="pabC_Proteo"/>
    <property type="match status" value="1"/>
</dbReference>
<dbReference type="Proteomes" id="UP000078596">
    <property type="component" value="Chromosome"/>
</dbReference>
<dbReference type="Gene3D" id="3.20.10.10">
    <property type="entry name" value="D-amino Acid Aminotransferase, subunit A, domain 2"/>
    <property type="match status" value="1"/>
</dbReference>
<dbReference type="SUPFAM" id="SSF56752">
    <property type="entry name" value="D-aminoacid aminotransferase-like PLP-dependent enzymes"/>
    <property type="match status" value="1"/>
</dbReference>
<evidence type="ECO:0000256" key="5">
    <source>
        <dbReference type="ARBA" id="ARBA00022909"/>
    </source>
</evidence>
<dbReference type="InterPro" id="IPR036038">
    <property type="entry name" value="Aminotransferase-like"/>
</dbReference>
<dbReference type="EMBL" id="CP016027">
    <property type="protein sequence ID" value="ANJ66927.1"/>
    <property type="molecule type" value="Genomic_DNA"/>
</dbReference>
<dbReference type="InterPro" id="IPR017824">
    <property type="entry name" value="Aminodeoxychorismate_lyase_IV"/>
</dbReference>
<comment type="similarity">
    <text evidence="2">Belongs to the class-IV pyridoxal-phosphate-dependent aminotransferase family.</text>
</comment>
<comment type="pathway">
    <text evidence="7">Cofactor biosynthesis; tetrahydrofolate biosynthesis; 4-aminobenzoate from chorismate: step 2/2.</text>
</comment>
<dbReference type="KEGG" id="haz:A9404_05615"/>
<evidence type="ECO:0000256" key="9">
    <source>
        <dbReference type="ARBA" id="ARBA00049529"/>
    </source>
</evidence>
<dbReference type="InterPro" id="IPR043132">
    <property type="entry name" value="BCAT-like_C"/>
</dbReference>
<comment type="subunit">
    <text evidence="3">Homodimer.</text>
</comment>
<dbReference type="PANTHER" id="PTHR42743">
    <property type="entry name" value="AMINO-ACID AMINOTRANSFERASE"/>
    <property type="match status" value="1"/>
</dbReference>
<evidence type="ECO:0000256" key="8">
    <source>
        <dbReference type="ARBA" id="ARBA00035676"/>
    </source>
</evidence>
<name>A0A191ZGE7_9GAMM</name>
<dbReference type="GO" id="GO:0030170">
    <property type="term" value="F:pyridoxal phosphate binding"/>
    <property type="evidence" value="ECO:0007669"/>
    <property type="project" value="InterPro"/>
</dbReference>
<dbReference type="GO" id="GO:0008696">
    <property type="term" value="F:4-amino-4-deoxychorismate lyase activity"/>
    <property type="evidence" value="ECO:0007669"/>
    <property type="project" value="UniProtKB-UniRule"/>
</dbReference>
<evidence type="ECO:0000256" key="1">
    <source>
        <dbReference type="ARBA" id="ARBA00001933"/>
    </source>
</evidence>
<dbReference type="PANTHER" id="PTHR42743:SF2">
    <property type="entry name" value="AMINODEOXYCHORISMATE LYASE"/>
    <property type="match status" value="1"/>
</dbReference>
<dbReference type="InterPro" id="IPR050571">
    <property type="entry name" value="Class-IV_PLP-Dep_Aminotrnsfr"/>
</dbReference>
<comment type="catalytic activity">
    <reaction evidence="9">
        <text>4-amino-4-deoxychorismate = 4-aminobenzoate + pyruvate + H(+)</text>
        <dbReference type="Rhea" id="RHEA:16201"/>
        <dbReference type="ChEBI" id="CHEBI:15361"/>
        <dbReference type="ChEBI" id="CHEBI:15378"/>
        <dbReference type="ChEBI" id="CHEBI:17836"/>
        <dbReference type="ChEBI" id="CHEBI:58406"/>
        <dbReference type="EC" id="4.1.3.38"/>
    </reaction>
</comment>
<proteinExistence type="inferred from homology"/>
<reference evidence="11 12" key="1">
    <citation type="submission" date="2016-06" db="EMBL/GenBank/DDBJ databases">
        <title>Insight into the functional genes involving in sulfur oxidation in Pearl River water.</title>
        <authorList>
            <person name="Luo J."/>
            <person name="Tan X."/>
            <person name="Lin W."/>
        </authorList>
    </citation>
    <scope>NUCLEOTIDE SEQUENCE [LARGE SCALE GENOMIC DNA]</scope>
    <source>
        <strain evidence="11 12">LS2</strain>
    </source>
</reference>
<keyword evidence="4" id="KW-0663">Pyridoxal phosphate</keyword>
<keyword evidence="5" id="KW-0289">Folate biosynthesis</keyword>
<dbReference type="Pfam" id="PF01063">
    <property type="entry name" value="Aminotran_4"/>
    <property type="match status" value="1"/>
</dbReference>
<evidence type="ECO:0000256" key="10">
    <source>
        <dbReference type="NCBIfam" id="TIGR03461"/>
    </source>
</evidence>
<dbReference type="AlphaFoldDB" id="A0A191ZGE7"/>
<dbReference type="STRING" id="1860122.A9404_05615"/>
<protein>
    <recommendedName>
        <fullName evidence="8 10">Aminodeoxychorismate lyase</fullName>
        <ecNumber evidence="8 10">4.1.3.38</ecNumber>
    </recommendedName>
</protein>
<dbReference type="GO" id="GO:0005829">
    <property type="term" value="C:cytosol"/>
    <property type="evidence" value="ECO:0007669"/>
    <property type="project" value="TreeGrafter"/>
</dbReference>
<evidence type="ECO:0000256" key="4">
    <source>
        <dbReference type="ARBA" id="ARBA00022898"/>
    </source>
</evidence>
<evidence type="ECO:0000256" key="7">
    <source>
        <dbReference type="ARBA" id="ARBA00035633"/>
    </source>
</evidence>
<organism evidence="11 12">
    <name type="scientific">Halothiobacillus diazotrophicus</name>
    <dbReference type="NCBI Taxonomy" id="1860122"/>
    <lineage>
        <taxon>Bacteria</taxon>
        <taxon>Pseudomonadati</taxon>
        <taxon>Pseudomonadota</taxon>
        <taxon>Gammaproteobacteria</taxon>
        <taxon>Chromatiales</taxon>
        <taxon>Halothiobacillaceae</taxon>
        <taxon>Halothiobacillus</taxon>
    </lineage>
</organism>
<gene>
    <name evidence="11" type="ORF">A9404_05615</name>
</gene>
<evidence type="ECO:0000256" key="6">
    <source>
        <dbReference type="ARBA" id="ARBA00023239"/>
    </source>
</evidence>
<dbReference type="Gene3D" id="3.30.470.10">
    <property type="match status" value="1"/>
</dbReference>
<dbReference type="OrthoDB" id="9805628at2"/>
<dbReference type="GO" id="GO:0046656">
    <property type="term" value="P:folic acid biosynthetic process"/>
    <property type="evidence" value="ECO:0007669"/>
    <property type="project" value="UniProtKB-KW"/>
</dbReference>
<dbReference type="EC" id="4.1.3.38" evidence="8 10"/>
<dbReference type="InterPro" id="IPR043131">
    <property type="entry name" value="BCAT-like_N"/>
</dbReference>
<keyword evidence="6 11" id="KW-0456">Lyase</keyword>
<sequence length="282" mass="30329">MTTIEAADRGLAYGDGLFETLRLRHGKSEWWSEHFARLTWGCRRLGLPVPSASDLCAQIAAAVAENPSGDRGVLKLTYTAGSGARGYRRPDPIRPTVLIQCGPVPDRIAAWQAQGVSVGLQPTKFPGVPHLTGLKHLNRLPQVLCRQTCSEAMDECLMMSPEGLISGGIQSNFFWFEEGCWHTPPVSGAGIAGTVRATLIASLGVRRTPLAPGRLAMAEAAAMTNSVWGIVPVRAIQGRALSLAPVQGLADRYAALPEPDGTLPVQETAWWRVARGEPMMNE</sequence>
<keyword evidence="12" id="KW-1185">Reference proteome</keyword>
<dbReference type="GO" id="GO:0008153">
    <property type="term" value="P:4-aminobenzoate biosynthetic process"/>
    <property type="evidence" value="ECO:0007669"/>
    <property type="project" value="UniProtKB-UniRule"/>
</dbReference>
<evidence type="ECO:0000313" key="11">
    <source>
        <dbReference type="EMBL" id="ANJ66927.1"/>
    </source>
</evidence>
<comment type="cofactor">
    <cofactor evidence="1">
        <name>pyridoxal 5'-phosphate</name>
        <dbReference type="ChEBI" id="CHEBI:597326"/>
    </cofactor>
</comment>